<dbReference type="GO" id="GO:0005524">
    <property type="term" value="F:ATP binding"/>
    <property type="evidence" value="ECO:0007669"/>
    <property type="project" value="UniProtKB-KW"/>
</dbReference>
<sequence>MNRAARASVAPALRTLFVGQARAFALGAALAVLTVAMGVGLLGLSGWFITATALAGLQAATAIVFDVFMPSAGIRLLALGRTFSRYGERIVTHDATLGLLARLREQLFRGWAGRTPARALALRPARLLFRLTADIDALEALYLRLLVPALSSLGAALLAGVLVGLHSPWLGVALALWLSATGCAVTFWLARRAAQPSARRAVALESMRARTADLVAGQTELLMAGRLEAHRQAIAVADARMARTDDRLNRLETRAVFMQGAVGAVTLAAMMLAAGWLVGEVHMGAPVAALCILVALAAGEPFAALRRGALEAGRTALALRRLAPALGTVHEETSLVAPANGDAVCIEAAEVRHPGASQAALPALSLHIGVGERVALVGPSGAGKSTLLALVAGEITAAQGRVQALPASWLTQRIDLFEDSLRDNLRVAEPTASDDALRAALDDAGLGADVAALRAQLDTPLGEGGLGLSGGQARRLTLARLFLHARPLWLLDEATEALDAATAHDLLARLRVRAAGHTLLIATHLRREAALADRLLRIDHGRVVQDLRRGTPPPMDLDIVGLSRLQFALTALYHFLFVPLTIGLAIVIAIMETVYVMTGRTIWRDMTKFWGVLFGINFAMGVATGIVMEFQFGMNWSYYSHYVGDVFGAPLAIEGLMAFFLEATFVGLFFFGWDRLSKVGHLVATWCVALGSNFSALWILIANGWMQNPVGAQFNPQTMRMEVTDFFAVLTNPVAQAKFVHTVSAGYVTAALFVLGVSAWYLLKGRDVQLAKRSMTVAASFGLAAALSVVVLGDESGYLSTEHQKMKLASIEAMWKTEPAPAAFTAFGFPDQATRETHFAVHIPWAMGLIGTRSLTTEIPGIEDLVKRAEGHIRDGLKAYDALQQIRAAKTDAEVPPQARADFEVNGAMLGYALLLKRYVDDPRQATPEQIAQAAWDTVPQVAPLYWTFRIMVGLGMFFILLTATFFWLSARRRLDAHPWLLKVALWSIPLPWIAAECGWFVAEFGRQPWVIEGVLPTAVAVSNLGAGTLLLTIAGFVAIYTVLFIIEMKLMLKAIRKGPDEHPMPPVESFRAEADPELAARPALAPVR</sequence>
<feature type="transmembrane region" description="Helical" evidence="15">
    <location>
        <begin position="947"/>
        <end position="969"/>
    </location>
</feature>
<dbReference type="SUPFAM" id="SSF90123">
    <property type="entry name" value="ABC transporter transmembrane region"/>
    <property type="match status" value="1"/>
</dbReference>
<dbReference type="PROSITE" id="PS50929">
    <property type="entry name" value="ABC_TM1F"/>
    <property type="match status" value="1"/>
</dbReference>
<feature type="transmembrane region" description="Helical" evidence="15">
    <location>
        <begin position="775"/>
        <end position="793"/>
    </location>
</feature>
<evidence type="ECO:0000256" key="11">
    <source>
        <dbReference type="ARBA" id="ARBA00022982"/>
    </source>
</evidence>
<dbReference type="InterPro" id="IPR003593">
    <property type="entry name" value="AAA+_ATPase"/>
</dbReference>
<evidence type="ECO:0008006" key="20">
    <source>
        <dbReference type="Google" id="ProtNLM"/>
    </source>
</evidence>
<feature type="transmembrane region" description="Helical" evidence="15">
    <location>
        <begin position="141"/>
        <end position="163"/>
    </location>
</feature>
<comment type="subcellular location">
    <subcellularLocation>
        <location evidence="1">Cell inner membrane</location>
        <topology evidence="1">Multi-pass membrane protein</topology>
    </subcellularLocation>
</comment>
<dbReference type="GO" id="GO:0019646">
    <property type="term" value="P:aerobic electron transport chain"/>
    <property type="evidence" value="ECO:0007669"/>
    <property type="project" value="InterPro"/>
</dbReference>
<dbReference type="PROSITE" id="PS50893">
    <property type="entry name" value="ABC_TRANSPORTER_2"/>
    <property type="match status" value="1"/>
</dbReference>
<evidence type="ECO:0000256" key="9">
    <source>
        <dbReference type="ARBA" id="ARBA00022741"/>
    </source>
</evidence>
<dbReference type="GO" id="GO:0070069">
    <property type="term" value="C:cytochrome complex"/>
    <property type="evidence" value="ECO:0007669"/>
    <property type="project" value="InterPro"/>
</dbReference>
<dbReference type="GO" id="GO:0016682">
    <property type="term" value="F:oxidoreductase activity, acting on diphenols and related substances as donors, oxygen as acceptor"/>
    <property type="evidence" value="ECO:0007669"/>
    <property type="project" value="TreeGrafter"/>
</dbReference>
<feature type="transmembrane region" description="Helical" evidence="15">
    <location>
        <begin position="1023"/>
        <end position="1047"/>
    </location>
</feature>
<evidence type="ECO:0000256" key="15">
    <source>
        <dbReference type="SAM" id="Phobius"/>
    </source>
</evidence>
<evidence type="ECO:0000256" key="8">
    <source>
        <dbReference type="ARBA" id="ARBA00022723"/>
    </source>
</evidence>
<keyword evidence="5" id="KW-0997">Cell inner membrane</keyword>
<evidence type="ECO:0000256" key="2">
    <source>
        <dbReference type="ARBA" id="ARBA00009819"/>
    </source>
</evidence>
<feature type="transmembrane region" description="Helical" evidence="15">
    <location>
        <begin position="647"/>
        <end position="671"/>
    </location>
</feature>
<evidence type="ECO:0000256" key="6">
    <source>
        <dbReference type="ARBA" id="ARBA00022617"/>
    </source>
</evidence>
<organism evidence="18 19">
    <name type="scientific">Variovorax paradoxus</name>
    <dbReference type="NCBI Taxonomy" id="34073"/>
    <lineage>
        <taxon>Bacteria</taxon>
        <taxon>Pseudomonadati</taxon>
        <taxon>Pseudomonadota</taxon>
        <taxon>Betaproteobacteria</taxon>
        <taxon>Burkholderiales</taxon>
        <taxon>Comamonadaceae</taxon>
        <taxon>Variovorax</taxon>
    </lineage>
</organism>
<feature type="transmembrane region" description="Helical" evidence="15">
    <location>
        <begin position="683"/>
        <end position="701"/>
    </location>
</feature>
<comment type="caution">
    <text evidence="18">The sequence shown here is derived from an EMBL/GenBank/DDBJ whole genome shotgun (WGS) entry which is preliminary data.</text>
</comment>
<reference evidence="18 19" key="1">
    <citation type="submission" date="2017-08" db="EMBL/GenBank/DDBJ databases">
        <title>Infants hospitalized years apart are colonized by the same room-sourced microbial strains.</title>
        <authorList>
            <person name="Brooks B."/>
            <person name="Olm M.R."/>
            <person name="Firek B.A."/>
            <person name="Baker R."/>
            <person name="Thomas B.C."/>
            <person name="Morowitz M.J."/>
            <person name="Banfield J.F."/>
        </authorList>
    </citation>
    <scope>NUCLEOTIDE SEQUENCE [LARGE SCALE GENOMIC DNA]</scope>
    <source>
        <strain evidence="18">S2_005_003_R2_41</strain>
    </source>
</reference>
<dbReference type="InterPro" id="IPR003439">
    <property type="entry name" value="ABC_transporter-like_ATP-bd"/>
</dbReference>
<keyword evidence="9" id="KW-0547">Nucleotide-binding</keyword>
<evidence type="ECO:0000256" key="12">
    <source>
        <dbReference type="ARBA" id="ARBA00022989"/>
    </source>
</evidence>
<dbReference type="GO" id="GO:0016887">
    <property type="term" value="F:ATP hydrolysis activity"/>
    <property type="evidence" value="ECO:0007669"/>
    <property type="project" value="InterPro"/>
</dbReference>
<accession>A0A2W5PYC8</accession>
<dbReference type="PANTHER" id="PTHR30365">
    <property type="entry name" value="CYTOCHROME D UBIQUINOL OXIDASE"/>
    <property type="match status" value="1"/>
</dbReference>
<keyword evidence="10" id="KW-0067">ATP-binding</keyword>
<evidence type="ECO:0000256" key="14">
    <source>
        <dbReference type="ARBA" id="ARBA00023136"/>
    </source>
</evidence>
<feature type="domain" description="ABC transporter" evidence="16">
    <location>
        <begin position="346"/>
        <end position="565"/>
    </location>
</feature>
<dbReference type="Gene3D" id="3.40.50.300">
    <property type="entry name" value="P-loop containing nucleotide triphosphate hydrolases"/>
    <property type="match status" value="1"/>
</dbReference>
<comment type="similarity">
    <text evidence="2">Belongs to the cytochrome ubiquinol oxidase subunit 1 family.</text>
</comment>
<feature type="domain" description="ABC transmembrane type-1" evidence="17">
    <location>
        <begin position="25"/>
        <end position="305"/>
    </location>
</feature>
<keyword evidence="4" id="KW-1003">Cell membrane</keyword>
<evidence type="ECO:0000313" key="19">
    <source>
        <dbReference type="Proteomes" id="UP000249135"/>
    </source>
</evidence>
<evidence type="ECO:0000256" key="13">
    <source>
        <dbReference type="ARBA" id="ARBA00023004"/>
    </source>
</evidence>
<evidence type="ECO:0000256" key="7">
    <source>
        <dbReference type="ARBA" id="ARBA00022692"/>
    </source>
</evidence>
<keyword evidence="7 15" id="KW-0812">Transmembrane</keyword>
<feature type="transmembrane region" description="Helical" evidence="15">
    <location>
        <begin position="21"/>
        <end position="41"/>
    </location>
</feature>
<dbReference type="Pfam" id="PF00005">
    <property type="entry name" value="ABC_tran"/>
    <property type="match status" value="1"/>
</dbReference>
<evidence type="ECO:0000256" key="4">
    <source>
        <dbReference type="ARBA" id="ARBA00022475"/>
    </source>
</evidence>
<feature type="transmembrane region" description="Helical" evidence="15">
    <location>
        <begin position="256"/>
        <end position="278"/>
    </location>
</feature>
<feature type="transmembrane region" description="Helical" evidence="15">
    <location>
        <begin position="47"/>
        <end position="68"/>
    </location>
</feature>
<protein>
    <recommendedName>
        <fullName evidence="20">Cytochrome bd-I ubiquinol oxidase subunit CydA</fullName>
    </recommendedName>
</protein>
<keyword evidence="13" id="KW-0408">Iron</keyword>
<dbReference type="GO" id="GO:0140359">
    <property type="term" value="F:ABC-type transporter activity"/>
    <property type="evidence" value="ECO:0007669"/>
    <property type="project" value="InterPro"/>
</dbReference>
<dbReference type="AlphaFoldDB" id="A0A2W5PYC8"/>
<dbReference type="InterPro" id="IPR027417">
    <property type="entry name" value="P-loop_NTPase"/>
</dbReference>
<gene>
    <name evidence="18" type="ORF">DI563_19685</name>
</gene>
<feature type="transmembrane region" description="Helical" evidence="15">
    <location>
        <begin position="580"/>
        <end position="597"/>
    </location>
</feature>
<evidence type="ECO:0000256" key="3">
    <source>
        <dbReference type="ARBA" id="ARBA00022448"/>
    </source>
</evidence>
<keyword evidence="8" id="KW-0479">Metal-binding</keyword>
<proteinExistence type="inferred from homology"/>
<keyword evidence="11" id="KW-0249">Electron transport</keyword>
<keyword evidence="3" id="KW-0813">Transport</keyword>
<dbReference type="GO" id="GO:0046872">
    <property type="term" value="F:metal ion binding"/>
    <property type="evidence" value="ECO:0007669"/>
    <property type="project" value="UniProtKB-KW"/>
</dbReference>
<dbReference type="SUPFAM" id="SSF52540">
    <property type="entry name" value="P-loop containing nucleoside triphosphate hydrolases"/>
    <property type="match status" value="1"/>
</dbReference>
<dbReference type="PANTHER" id="PTHR30365:SF0">
    <property type="entry name" value="CYTOCHROME BD-I UBIQUINOL OXIDASE SUBUNIT 1"/>
    <property type="match status" value="1"/>
</dbReference>
<evidence type="ECO:0000256" key="1">
    <source>
        <dbReference type="ARBA" id="ARBA00004429"/>
    </source>
</evidence>
<feature type="transmembrane region" description="Helical" evidence="15">
    <location>
        <begin position="739"/>
        <end position="763"/>
    </location>
</feature>
<dbReference type="Proteomes" id="UP000249135">
    <property type="component" value="Unassembled WGS sequence"/>
</dbReference>
<evidence type="ECO:0000256" key="5">
    <source>
        <dbReference type="ARBA" id="ARBA00022519"/>
    </source>
</evidence>
<dbReference type="Pfam" id="PF01654">
    <property type="entry name" value="Cyt_bd_oxida_I"/>
    <property type="match status" value="1"/>
</dbReference>
<feature type="transmembrane region" description="Helical" evidence="15">
    <location>
        <begin position="609"/>
        <end position="627"/>
    </location>
</feature>
<dbReference type="GO" id="GO:0009055">
    <property type="term" value="F:electron transfer activity"/>
    <property type="evidence" value="ECO:0007669"/>
    <property type="project" value="InterPro"/>
</dbReference>
<keyword evidence="14 15" id="KW-0472">Membrane</keyword>
<dbReference type="InterPro" id="IPR036640">
    <property type="entry name" value="ABC1_TM_sf"/>
</dbReference>
<dbReference type="InterPro" id="IPR017871">
    <property type="entry name" value="ABC_transporter-like_CS"/>
</dbReference>
<dbReference type="GO" id="GO:0020037">
    <property type="term" value="F:heme binding"/>
    <property type="evidence" value="ECO:0007669"/>
    <property type="project" value="TreeGrafter"/>
</dbReference>
<dbReference type="PROSITE" id="PS00211">
    <property type="entry name" value="ABC_TRANSPORTER_1"/>
    <property type="match status" value="1"/>
</dbReference>
<evidence type="ECO:0000256" key="10">
    <source>
        <dbReference type="ARBA" id="ARBA00022840"/>
    </source>
</evidence>
<dbReference type="InterPro" id="IPR002585">
    <property type="entry name" value="Cyt-d_ubiquinol_oxidase_su_1"/>
</dbReference>
<feature type="transmembrane region" description="Helical" evidence="15">
    <location>
        <begin position="169"/>
        <end position="190"/>
    </location>
</feature>
<name>A0A2W5PYC8_VARPD</name>
<dbReference type="Gene3D" id="1.20.1560.10">
    <property type="entry name" value="ABC transporter type 1, transmembrane domain"/>
    <property type="match status" value="1"/>
</dbReference>
<dbReference type="GO" id="GO:0005886">
    <property type="term" value="C:plasma membrane"/>
    <property type="evidence" value="ECO:0007669"/>
    <property type="project" value="UniProtKB-SubCell"/>
</dbReference>
<feature type="transmembrane region" description="Helical" evidence="15">
    <location>
        <begin position="981"/>
        <end position="1003"/>
    </location>
</feature>
<keyword evidence="12 15" id="KW-1133">Transmembrane helix</keyword>
<evidence type="ECO:0000313" key="18">
    <source>
        <dbReference type="EMBL" id="PZQ69359.1"/>
    </source>
</evidence>
<dbReference type="SMART" id="SM00382">
    <property type="entry name" value="AAA"/>
    <property type="match status" value="1"/>
</dbReference>
<dbReference type="InterPro" id="IPR011527">
    <property type="entry name" value="ABC1_TM_dom"/>
</dbReference>
<dbReference type="EMBL" id="QFPP01000300">
    <property type="protein sequence ID" value="PZQ69359.1"/>
    <property type="molecule type" value="Genomic_DNA"/>
</dbReference>
<evidence type="ECO:0000259" key="17">
    <source>
        <dbReference type="PROSITE" id="PS50929"/>
    </source>
</evidence>
<keyword evidence="6" id="KW-0349">Heme</keyword>
<evidence type="ECO:0000259" key="16">
    <source>
        <dbReference type="PROSITE" id="PS50893"/>
    </source>
</evidence>